<dbReference type="EC" id="2.7.11.1" evidence="3"/>
<feature type="domain" description="Brassinosteroid receptor BRI1 island" evidence="17">
    <location>
        <begin position="71"/>
        <end position="135"/>
    </location>
</feature>
<dbReference type="PANTHER" id="PTHR48065">
    <property type="entry name" value="OS10G0469600 PROTEIN"/>
    <property type="match status" value="1"/>
</dbReference>
<comment type="subcellular location">
    <subcellularLocation>
        <location evidence="1">Cell membrane</location>
        <topology evidence="1">Single-pass type I membrane protein</topology>
    </subcellularLocation>
</comment>
<evidence type="ECO:0000256" key="1">
    <source>
        <dbReference type="ARBA" id="ARBA00004251"/>
    </source>
</evidence>
<dbReference type="Proteomes" id="UP001187192">
    <property type="component" value="Unassembled WGS sequence"/>
</dbReference>
<evidence type="ECO:0000256" key="13">
    <source>
        <dbReference type="ARBA" id="ARBA00023180"/>
    </source>
</evidence>
<keyword evidence="10 16" id="KW-1133">Transmembrane helix</keyword>
<keyword evidence="13" id="KW-0325">Glycoprotein</keyword>
<evidence type="ECO:0000313" key="19">
    <source>
        <dbReference type="Proteomes" id="UP001187192"/>
    </source>
</evidence>
<dbReference type="Gene3D" id="3.80.10.10">
    <property type="entry name" value="Ribonuclease Inhibitor"/>
    <property type="match status" value="1"/>
</dbReference>
<evidence type="ECO:0000259" key="17">
    <source>
        <dbReference type="Pfam" id="PF20141"/>
    </source>
</evidence>
<proteinExistence type="inferred from homology"/>
<evidence type="ECO:0000256" key="4">
    <source>
        <dbReference type="ARBA" id="ARBA00022475"/>
    </source>
</evidence>
<keyword evidence="5" id="KW-0418">Kinase</keyword>
<keyword evidence="19" id="KW-1185">Reference proteome</keyword>
<keyword evidence="12" id="KW-0675">Receptor</keyword>
<dbReference type="Pfam" id="PF00560">
    <property type="entry name" value="LRR_1"/>
    <property type="match status" value="3"/>
</dbReference>
<keyword evidence="11 16" id="KW-0472">Membrane</keyword>
<evidence type="ECO:0000256" key="12">
    <source>
        <dbReference type="ARBA" id="ARBA00023170"/>
    </source>
</evidence>
<evidence type="ECO:0000313" key="18">
    <source>
        <dbReference type="EMBL" id="GMN28119.1"/>
    </source>
</evidence>
<evidence type="ECO:0000256" key="3">
    <source>
        <dbReference type="ARBA" id="ARBA00012513"/>
    </source>
</evidence>
<dbReference type="FunFam" id="3.80.10.10:FF:000111">
    <property type="entry name" value="LRR receptor-like serine/threonine-protein kinase ERECTA"/>
    <property type="match status" value="1"/>
</dbReference>
<dbReference type="GO" id="GO:0005886">
    <property type="term" value="C:plasma membrane"/>
    <property type="evidence" value="ECO:0007669"/>
    <property type="project" value="UniProtKB-SubCell"/>
</dbReference>
<dbReference type="PANTHER" id="PTHR48065:SF23">
    <property type="entry name" value="LEUCINE-RICH REPEAT-CONTAINING N-TERMINAL PLANT-TYPE DOMAIN-CONTAINING PROTEIN"/>
    <property type="match status" value="1"/>
</dbReference>
<dbReference type="GO" id="GO:0004674">
    <property type="term" value="F:protein serine/threonine kinase activity"/>
    <property type="evidence" value="ECO:0007669"/>
    <property type="project" value="UniProtKB-KW"/>
</dbReference>
<dbReference type="Gene3D" id="3.30.1490.310">
    <property type="match status" value="1"/>
</dbReference>
<name>A0AA88D607_FICCA</name>
<dbReference type="InterPro" id="IPR045381">
    <property type="entry name" value="BRI1_island_dom"/>
</dbReference>
<reference evidence="18" key="1">
    <citation type="submission" date="2023-07" db="EMBL/GenBank/DDBJ databases">
        <title>draft genome sequence of fig (Ficus carica).</title>
        <authorList>
            <person name="Takahashi T."/>
            <person name="Nishimura K."/>
        </authorList>
    </citation>
    <scope>NUCLEOTIDE SEQUENCE</scope>
</reference>
<evidence type="ECO:0000256" key="14">
    <source>
        <dbReference type="ARBA" id="ARBA00047899"/>
    </source>
</evidence>
<dbReference type="SUPFAM" id="SSF52058">
    <property type="entry name" value="L domain-like"/>
    <property type="match status" value="1"/>
</dbReference>
<evidence type="ECO:0000256" key="6">
    <source>
        <dbReference type="ARBA" id="ARBA00022614"/>
    </source>
</evidence>
<evidence type="ECO:0000256" key="10">
    <source>
        <dbReference type="ARBA" id="ARBA00022989"/>
    </source>
</evidence>
<dbReference type="FunFam" id="3.80.10.10:FF:000383">
    <property type="entry name" value="Leucine-rich repeat receptor protein kinase EMS1"/>
    <property type="match status" value="1"/>
</dbReference>
<keyword evidence="5" id="KW-0723">Serine/threonine-protein kinase</keyword>
<comment type="catalytic activity">
    <reaction evidence="15">
        <text>L-seryl-[protein] + ATP = O-phospho-L-seryl-[protein] + ADP + H(+)</text>
        <dbReference type="Rhea" id="RHEA:17989"/>
        <dbReference type="Rhea" id="RHEA-COMP:9863"/>
        <dbReference type="Rhea" id="RHEA-COMP:11604"/>
        <dbReference type="ChEBI" id="CHEBI:15378"/>
        <dbReference type="ChEBI" id="CHEBI:29999"/>
        <dbReference type="ChEBI" id="CHEBI:30616"/>
        <dbReference type="ChEBI" id="CHEBI:83421"/>
        <dbReference type="ChEBI" id="CHEBI:456216"/>
        <dbReference type="EC" id="2.7.11.1"/>
    </reaction>
</comment>
<organism evidence="18 19">
    <name type="scientific">Ficus carica</name>
    <name type="common">Common fig</name>
    <dbReference type="NCBI Taxonomy" id="3494"/>
    <lineage>
        <taxon>Eukaryota</taxon>
        <taxon>Viridiplantae</taxon>
        <taxon>Streptophyta</taxon>
        <taxon>Embryophyta</taxon>
        <taxon>Tracheophyta</taxon>
        <taxon>Spermatophyta</taxon>
        <taxon>Magnoliopsida</taxon>
        <taxon>eudicotyledons</taxon>
        <taxon>Gunneridae</taxon>
        <taxon>Pentapetalae</taxon>
        <taxon>rosids</taxon>
        <taxon>fabids</taxon>
        <taxon>Rosales</taxon>
        <taxon>Moraceae</taxon>
        <taxon>Ficeae</taxon>
        <taxon>Ficus</taxon>
    </lineage>
</organism>
<protein>
    <recommendedName>
        <fullName evidence="3">non-specific serine/threonine protein kinase</fullName>
        <ecNumber evidence="3">2.7.11.1</ecNumber>
    </recommendedName>
</protein>
<evidence type="ECO:0000256" key="9">
    <source>
        <dbReference type="ARBA" id="ARBA00022737"/>
    </source>
</evidence>
<dbReference type="Pfam" id="PF20141">
    <property type="entry name" value="Island"/>
    <property type="match status" value="1"/>
</dbReference>
<keyword evidence="5" id="KW-0808">Transferase</keyword>
<dbReference type="EMBL" id="BTGU01001713">
    <property type="protein sequence ID" value="GMN28119.1"/>
    <property type="molecule type" value="Genomic_DNA"/>
</dbReference>
<evidence type="ECO:0000256" key="8">
    <source>
        <dbReference type="ARBA" id="ARBA00022729"/>
    </source>
</evidence>
<evidence type="ECO:0000256" key="11">
    <source>
        <dbReference type="ARBA" id="ARBA00023136"/>
    </source>
</evidence>
<keyword evidence="7 16" id="KW-0812">Transmembrane</keyword>
<keyword evidence="6" id="KW-0433">Leucine-rich repeat</keyword>
<dbReference type="Pfam" id="PF13855">
    <property type="entry name" value="LRR_8"/>
    <property type="match status" value="1"/>
</dbReference>
<dbReference type="AlphaFoldDB" id="A0AA88D607"/>
<comment type="similarity">
    <text evidence="2">Belongs to the RLP family.</text>
</comment>
<evidence type="ECO:0000256" key="7">
    <source>
        <dbReference type="ARBA" id="ARBA00022692"/>
    </source>
</evidence>
<comment type="catalytic activity">
    <reaction evidence="14">
        <text>L-threonyl-[protein] + ATP = O-phospho-L-threonyl-[protein] + ADP + H(+)</text>
        <dbReference type="Rhea" id="RHEA:46608"/>
        <dbReference type="Rhea" id="RHEA-COMP:11060"/>
        <dbReference type="Rhea" id="RHEA-COMP:11605"/>
        <dbReference type="ChEBI" id="CHEBI:15378"/>
        <dbReference type="ChEBI" id="CHEBI:30013"/>
        <dbReference type="ChEBI" id="CHEBI:30616"/>
        <dbReference type="ChEBI" id="CHEBI:61977"/>
        <dbReference type="ChEBI" id="CHEBI:456216"/>
        <dbReference type="EC" id="2.7.11.1"/>
    </reaction>
</comment>
<evidence type="ECO:0000256" key="2">
    <source>
        <dbReference type="ARBA" id="ARBA00009592"/>
    </source>
</evidence>
<dbReference type="InterPro" id="IPR001611">
    <property type="entry name" value="Leu-rich_rpt"/>
</dbReference>
<accession>A0AA88D607</accession>
<feature type="transmembrane region" description="Helical" evidence="16">
    <location>
        <begin position="278"/>
        <end position="302"/>
    </location>
</feature>
<sequence>MWISLSSNKITGEIPRGIGNLVNLAILQMGNNSLSGQIPAELGNCRSLIWIELNSNELSGSIPSELADQAGLVVAGIVSGKKFAFRRNEAGIACRGAGGLVEFEGVRPERLDRFFTVHSCPTTSIYSGMELSTFSSNGSIFYLDLSYNSLSGTIPDQLGNMNHLHVLNLGHNLLTGIIPSSFGGLRAVEVLDLSHNILNGFIPESLTTLSFLSNLDVSNNNLTGPIPSGGQFQTFPTSIYENNSCLCSLPFLLPCGGRDCPMVTNTLVRKHSEVKIDWNILSAEFGFIVGFGSFIIPLVFCMRLRKLFFDTMEDVAYRILPLTVTRKWLSWTTSR</sequence>
<dbReference type="InterPro" id="IPR032675">
    <property type="entry name" value="LRR_dom_sf"/>
</dbReference>
<evidence type="ECO:0000256" key="5">
    <source>
        <dbReference type="ARBA" id="ARBA00022527"/>
    </source>
</evidence>
<keyword evidence="8" id="KW-0732">Signal</keyword>
<comment type="caution">
    <text evidence="18">The sequence shown here is derived from an EMBL/GenBank/DDBJ whole genome shotgun (WGS) entry which is preliminary data.</text>
</comment>
<keyword evidence="4" id="KW-1003">Cell membrane</keyword>
<evidence type="ECO:0000256" key="16">
    <source>
        <dbReference type="SAM" id="Phobius"/>
    </source>
</evidence>
<keyword evidence="9" id="KW-0677">Repeat</keyword>
<gene>
    <name evidence="18" type="ORF">TIFTF001_041127</name>
</gene>
<evidence type="ECO:0000256" key="15">
    <source>
        <dbReference type="ARBA" id="ARBA00048679"/>
    </source>
</evidence>
<dbReference type="PRINTS" id="PR00019">
    <property type="entry name" value="LEURICHRPT"/>
</dbReference>